<accession>A0A9D4P2Y1</accession>
<dbReference type="GO" id="GO:0005634">
    <property type="term" value="C:nucleus"/>
    <property type="evidence" value="ECO:0007669"/>
    <property type="project" value="UniProtKB-SubCell"/>
</dbReference>
<dbReference type="SUPFAM" id="SSF51905">
    <property type="entry name" value="FAD/NAD(P)-binding domain"/>
    <property type="match status" value="1"/>
</dbReference>
<evidence type="ECO:0000256" key="4">
    <source>
        <dbReference type="SAM" id="MobiDB-lite"/>
    </source>
</evidence>
<dbReference type="InterPro" id="IPR009057">
    <property type="entry name" value="Homeodomain-like_sf"/>
</dbReference>
<feature type="compositionally biased region" description="Basic residues" evidence="4">
    <location>
        <begin position="652"/>
        <end position="661"/>
    </location>
</feature>
<gene>
    <name evidence="6" type="ORF">HUG17_5704</name>
</gene>
<evidence type="ECO:0000313" key="6">
    <source>
        <dbReference type="EMBL" id="KAH7642657.1"/>
    </source>
</evidence>
<dbReference type="InterPro" id="IPR036388">
    <property type="entry name" value="WH-like_DNA-bd_sf"/>
</dbReference>
<protein>
    <submittedName>
        <fullName evidence="6">Lysine-specific histone demethylase 1-like protein</fullName>
    </submittedName>
</protein>
<dbReference type="PANTHER" id="PTHR10742:SF386">
    <property type="entry name" value="LYSINE-SPECIFIC HISTONE DEMETHYLASE 1A"/>
    <property type="match status" value="1"/>
</dbReference>
<reference evidence="6" key="2">
    <citation type="journal article" date="2021" name="World Allergy Organ. J.">
        <title>Chromosome-level assembly of Dermatophagoides farinae genome and transcriptome reveals two novel allergens Der f 37 and Der f 39.</title>
        <authorList>
            <person name="Chen J."/>
            <person name="Cai Z."/>
            <person name="Fan D."/>
            <person name="Hu J."/>
            <person name="Hou Y."/>
            <person name="He Y."/>
            <person name="Zhang Z."/>
            <person name="Zhao Z."/>
            <person name="Gao P."/>
            <person name="Hu W."/>
            <person name="Sun J."/>
            <person name="Li J."/>
            <person name="Ji K."/>
        </authorList>
    </citation>
    <scope>NUCLEOTIDE SEQUENCE</scope>
    <source>
        <strain evidence="6">JKM2019</strain>
    </source>
</reference>
<feature type="domain" description="SWIRM" evidence="5">
    <location>
        <begin position="37"/>
        <end position="141"/>
    </location>
</feature>
<dbReference type="InterPro" id="IPR036188">
    <property type="entry name" value="FAD/NAD-bd_sf"/>
</dbReference>
<dbReference type="SUPFAM" id="SSF46689">
    <property type="entry name" value="Homeodomain-like"/>
    <property type="match status" value="1"/>
</dbReference>
<dbReference type="AlphaFoldDB" id="A0A9D4P2Y1"/>
<dbReference type="Proteomes" id="UP000828236">
    <property type="component" value="Unassembled WGS sequence"/>
</dbReference>
<keyword evidence="3" id="KW-0560">Oxidoreductase</keyword>
<comment type="caution">
    <text evidence="6">The sequence shown here is derived from an EMBL/GenBank/DDBJ whole genome shotgun (WGS) entry which is preliminary data.</text>
</comment>
<evidence type="ECO:0000256" key="3">
    <source>
        <dbReference type="ARBA" id="ARBA00023002"/>
    </source>
</evidence>
<organism evidence="6">
    <name type="scientific">Dermatophagoides farinae</name>
    <name type="common">American house dust mite</name>
    <dbReference type="NCBI Taxonomy" id="6954"/>
    <lineage>
        <taxon>Eukaryota</taxon>
        <taxon>Metazoa</taxon>
        <taxon>Ecdysozoa</taxon>
        <taxon>Arthropoda</taxon>
        <taxon>Chelicerata</taxon>
        <taxon>Arachnida</taxon>
        <taxon>Acari</taxon>
        <taxon>Acariformes</taxon>
        <taxon>Sarcoptiformes</taxon>
        <taxon>Astigmata</taxon>
        <taxon>Psoroptidia</taxon>
        <taxon>Analgoidea</taxon>
        <taxon>Pyroglyphidae</taxon>
        <taxon>Dermatophagoidinae</taxon>
        <taxon>Dermatophagoides</taxon>
    </lineage>
</organism>
<dbReference type="Pfam" id="PF04433">
    <property type="entry name" value="SWIRM"/>
    <property type="match status" value="1"/>
</dbReference>
<dbReference type="Gene3D" id="3.90.660.10">
    <property type="match status" value="1"/>
</dbReference>
<dbReference type="SUPFAM" id="SSF54373">
    <property type="entry name" value="FAD-linked reductases, C-terminal domain"/>
    <property type="match status" value="1"/>
</dbReference>
<dbReference type="PANTHER" id="PTHR10742">
    <property type="entry name" value="FLAVIN MONOAMINE OXIDASE"/>
    <property type="match status" value="1"/>
</dbReference>
<dbReference type="EMBL" id="SDOV01000004">
    <property type="protein sequence ID" value="KAH7642657.1"/>
    <property type="molecule type" value="Genomic_DNA"/>
</dbReference>
<name>A0A9D4P2Y1_DERFA</name>
<feature type="region of interest" description="Disordered" evidence="4">
    <location>
        <begin position="1"/>
        <end position="34"/>
    </location>
</feature>
<dbReference type="OrthoDB" id="9982100at2759"/>
<sequence length="813" mass="93700">MAKRKKNTAKYRFQSDDHCADNETNDTNVEESEKDLLIPTSYEEEFSNKSAAKESRLKQNRMTEIEENYFEDEDRNTYLNIRNAILRIWHNKPSVGLTAEIIKAKIKINDKKKLQLAEKIFRFLERYGYVNFGVFENTLPDKCVNIKNRERTVIVIGAGASGLAAARQLIYFGFNVIVLEASKRVGGRCYAFYKNEIFFDPGNILVNGIKGNPIRTVMKQLGLNAKQLKSKHKLYMDGELVDKKKDLVMHKIFLIFLRTLYFLAIENQITEFNNQTLSPENIFDVFIYFLETAATTKAKENCQKMLQLEENLGENLIPLVQEFEFFFRNIQFFRSFKFIKTTIQPRLEDQTNRQDNTDDDDDDDFDRTIVFDHTILNDGKLNNQCSFASILKSHMAFLECIIFNDIHKKISLKKNEVLNADKFKGCSEFFSLEDMRIFEWYFGTLEFFLGAPLSDYSLRKFAEDDFDHSNEQYVIPDGYMNFMQAMYSQGCSMKIWKRMRAEKIVIKSKGVEVLAIKQNEGSEMMRMTFKGDAVICTLPLGVLKKAIQDQKDAKFTNNIIFDPPLPQRKRQAIENLGIGTVNKVILGFDDDFWHCKDQFLGNVAMSRECRGEFLMSFFNSPTKNNNEIEIKTTTTATTTSSSSSSLDINKSNKGKKSIQMKQKPKQMYSVTSVLCGQSVETISHMNHLLNDNDNDETTATTTTNNEDVIIVSKCYSGLKEIFENIPQYTRALVTHWEREPFYLGTHSYQSIRSHTNDYDIIAEPVLAPFNHIPRLFFAGEHTSLEYPATVHGAFLSGLRAATEVANCFDPLMF</sequence>
<dbReference type="Pfam" id="PF01593">
    <property type="entry name" value="Amino_oxidase"/>
    <property type="match status" value="2"/>
</dbReference>
<dbReference type="InterPro" id="IPR050281">
    <property type="entry name" value="Flavin_monoamine_oxidase"/>
</dbReference>
<dbReference type="Gene3D" id="1.10.10.10">
    <property type="entry name" value="Winged helix-like DNA-binding domain superfamily/Winged helix DNA-binding domain"/>
    <property type="match status" value="1"/>
</dbReference>
<comment type="subcellular location">
    <subcellularLocation>
        <location evidence="1">Nucleus</location>
    </subcellularLocation>
</comment>
<proteinExistence type="inferred from homology"/>
<dbReference type="GO" id="GO:0050660">
    <property type="term" value="F:flavin adenine dinucleotide binding"/>
    <property type="evidence" value="ECO:0007669"/>
    <property type="project" value="TreeGrafter"/>
</dbReference>
<dbReference type="GO" id="GO:0140682">
    <property type="term" value="F:FAD-dependent H3K4me/H3K4me3 demethylase activity"/>
    <property type="evidence" value="ECO:0007669"/>
    <property type="project" value="UniProtKB-ARBA"/>
</dbReference>
<evidence type="ECO:0000259" key="5">
    <source>
        <dbReference type="PROSITE" id="PS50934"/>
    </source>
</evidence>
<dbReference type="InterPro" id="IPR007526">
    <property type="entry name" value="SWIRM"/>
</dbReference>
<comment type="similarity">
    <text evidence="2">Belongs to the flavin monoamine oxidase family.</text>
</comment>
<dbReference type="GO" id="GO:0003682">
    <property type="term" value="F:chromatin binding"/>
    <property type="evidence" value="ECO:0007669"/>
    <property type="project" value="TreeGrafter"/>
</dbReference>
<evidence type="ECO:0000256" key="1">
    <source>
        <dbReference type="ARBA" id="ARBA00004123"/>
    </source>
</evidence>
<reference evidence="6" key="1">
    <citation type="submission" date="2020-06" db="EMBL/GenBank/DDBJ databases">
        <authorList>
            <person name="Ji K."/>
            <person name="Li J."/>
        </authorList>
    </citation>
    <scope>NUCLEOTIDE SEQUENCE</scope>
    <source>
        <strain evidence="6">JKM2019</strain>
        <tissue evidence="6">Whole body</tissue>
    </source>
</reference>
<feature type="region of interest" description="Disordered" evidence="4">
    <location>
        <begin position="633"/>
        <end position="661"/>
    </location>
</feature>
<feature type="compositionally biased region" description="Low complexity" evidence="4">
    <location>
        <begin position="633"/>
        <end position="645"/>
    </location>
</feature>
<evidence type="ECO:0000256" key="2">
    <source>
        <dbReference type="ARBA" id="ARBA00005995"/>
    </source>
</evidence>
<dbReference type="InterPro" id="IPR002937">
    <property type="entry name" value="Amino_oxidase"/>
</dbReference>
<dbReference type="PROSITE" id="PS50934">
    <property type="entry name" value="SWIRM"/>
    <property type="match status" value="1"/>
</dbReference>
<dbReference type="Gene3D" id="3.50.50.60">
    <property type="entry name" value="FAD/NAD(P)-binding domain"/>
    <property type="match status" value="3"/>
</dbReference>